<evidence type="ECO:0000256" key="5">
    <source>
        <dbReference type="ARBA" id="ARBA00008981"/>
    </source>
</evidence>
<dbReference type="InterPro" id="IPR015421">
    <property type="entry name" value="PyrdxlP-dep_Trfase_major"/>
</dbReference>
<comment type="subunit">
    <text evidence="6">Homodimer.</text>
</comment>
<keyword evidence="14" id="KW-1185">Reference proteome</keyword>
<organism evidence="13 14">
    <name type="scientific">Penstemon davidsonii</name>
    <dbReference type="NCBI Taxonomy" id="160366"/>
    <lineage>
        <taxon>Eukaryota</taxon>
        <taxon>Viridiplantae</taxon>
        <taxon>Streptophyta</taxon>
        <taxon>Embryophyta</taxon>
        <taxon>Tracheophyta</taxon>
        <taxon>Spermatophyta</taxon>
        <taxon>Magnoliopsida</taxon>
        <taxon>eudicotyledons</taxon>
        <taxon>Gunneridae</taxon>
        <taxon>Pentapetalae</taxon>
        <taxon>asterids</taxon>
        <taxon>lamiids</taxon>
        <taxon>Lamiales</taxon>
        <taxon>Plantaginaceae</taxon>
        <taxon>Cheloneae</taxon>
        <taxon>Penstemon</taxon>
    </lineage>
</organism>
<dbReference type="CDD" id="cd00610">
    <property type="entry name" value="OAT_like"/>
    <property type="match status" value="1"/>
</dbReference>
<dbReference type="Proteomes" id="UP001291926">
    <property type="component" value="Unassembled WGS sequence"/>
</dbReference>
<dbReference type="PANTHER" id="PTHR43713:SF3">
    <property type="entry name" value="GLUTAMATE-1-SEMIALDEHYDE 2,1-AMINOMUTASE 1, CHLOROPLASTIC-RELATED"/>
    <property type="match status" value="1"/>
</dbReference>
<evidence type="ECO:0000256" key="9">
    <source>
        <dbReference type="ARBA" id="ARBA00023235"/>
    </source>
</evidence>
<name>A0ABR0D4Y5_9LAMI</name>
<proteinExistence type="inferred from homology"/>
<reference evidence="13 14" key="1">
    <citation type="journal article" date="2023" name="bioRxiv">
        <title>Genome report: Whole genome sequence and annotation of Penstemon davidsonii.</title>
        <authorList>
            <person name="Ostevik K.L."/>
            <person name="Alabady M."/>
            <person name="Zhang M."/>
            <person name="Rausher M.D."/>
        </authorList>
    </citation>
    <scope>NUCLEOTIDE SEQUENCE [LARGE SCALE GENOMIC DNA]</scope>
    <source>
        <strain evidence="13">DNT005</strain>
        <tissue evidence="13">Whole leaf</tissue>
    </source>
</reference>
<comment type="cofactor">
    <cofactor evidence="2">
        <name>pyridoxal 5'-phosphate</name>
        <dbReference type="ChEBI" id="CHEBI:597326"/>
    </cofactor>
</comment>
<feature type="region of interest" description="Disordered" evidence="12">
    <location>
        <begin position="1"/>
        <end position="24"/>
    </location>
</feature>
<evidence type="ECO:0000256" key="2">
    <source>
        <dbReference type="ARBA" id="ARBA00001933"/>
    </source>
</evidence>
<dbReference type="InterPro" id="IPR015424">
    <property type="entry name" value="PyrdxlP-dep_Trfase"/>
</dbReference>
<evidence type="ECO:0000256" key="10">
    <source>
        <dbReference type="ARBA" id="ARBA00023244"/>
    </source>
</evidence>
<dbReference type="PROSITE" id="PS00600">
    <property type="entry name" value="AA_TRANSFER_CLASS_3"/>
    <property type="match status" value="1"/>
</dbReference>
<comment type="catalytic activity">
    <reaction evidence="1">
        <text>(S)-4-amino-5-oxopentanoate = 5-aminolevulinate</text>
        <dbReference type="Rhea" id="RHEA:14265"/>
        <dbReference type="ChEBI" id="CHEBI:57501"/>
        <dbReference type="ChEBI" id="CHEBI:356416"/>
        <dbReference type="EC" id="5.4.3.8"/>
    </reaction>
</comment>
<evidence type="ECO:0000256" key="8">
    <source>
        <dbReference type="ARBA" id="ARBA00022898"/>
    </source>
</evidence>
<comment type="pathway">
    <text evidence="3">Porphyrin-containing compound metabolism; protoporphyrin-IX biosynthesis; 5-aminolevulinate from L-glutamyl-tRNA(Glu): step 2/2.</text>
</comment>
<dbReference type="HAMAP" id="MF_00375">
    <property type="entry name" value="HemL_aminotrans_3"/>
    <property type="match status" value="1"/>
</dbReference>
<gene>
    <name evidence="13" type="ORF">RD792_011299</name>
</gene>
<dbReference type="InterPro" id="IPR049704">
    <property type="entry name" value="Aminotrans_3_PPA_site"/>
</dbReference>
<dbReference type="PANTHER" id="PTHR43713">
    <property type="entry name" value="GLUTAMATE-1-SEMIALDEHYDE 2,1-AMINOMUTASE"/>
    <property type="match status" value="1"/>
</dbReference>
<dbReference type="InterPro" id="IPR005814">
    <property type="entry name" value="Aminotrans_3"/>
</dbReference>
<accession>A0ABR0D4Y5</accession>
<dbReference type="SUPFAM" id="SSF53383">
    <property type="entry name" value="PLP-dependent transferases"/>
    <property type="match status" value="1"/>
</dbReference>
<dbReference type="Pfam" id="PF00202">
    <property type="entry name" value="Aminotran_3"/>
    <property type="match status" value="1"/>
</dbReference>
<evidence type="ECO:0000256" key="4">
    <source>
        <dbReference type="ARBA" id="ARBA00005173"/>
    </source>
</evidence>
<evidence type="ECO:0000256" key="6">
    <source>
        <dbReference type="ARBA" id="ARBA00011738"/>
    </source>
</evidence>
<evidence type="ECO:0000256" key="11">
    <source>
        <dbReference type="RuleBase" id="RU003560"/>
    </source>
</evidence>
<evidence type="ECO:0000313" key="14">
    <source>
        <dbReference type="Proteomes" id="UP001291926"/>
    </source>
</evidence>
<evidence type="ECO:0000256" key="3">
    <source>
        <dbReference type="ARBA" id="ARBA00004819"/>
    </source>
</evidence>
<evidence type="ECO:0000256" key="7">
    <source>
        <dbReference type="ARBA" id="ARBA00012143"/>
    </source>
</evidence>
<protein>
    <recommendedName>
        <fullName evidence="7">glutamate-1-semialdehyde 2,1-aminomutase</fullName>
        <ecNumber evidence="7">5.4.3.8</ecNumber>
    </recommendedName>
</protein>
<dbReference type="Gene3D" id="3.40.640.10">
    <property type="entry name" value="Type I PLP-dependent aspartate aminotransferase-like (Major domain)"/>
    <property type="match status" value="1"/>
</dbReference>
<comment type="pathway">
    <text evidence="4">Porphyrin-containing compound metabolism; chlorophyll biosynthesis.</text>
</comment>
<dbReference type="Gene3D" id="3.90.1150.10">
    <property type="entry name" value="Aspartate Aminotransferase, domain 1"/>
    <property type="match status" value="2"/>
</dbReference>
<dbReference type="NCBIfam" id="NF000818">
    <property type="entry name" value="PRK00062.1"/>
    <property type="match status" value="1"/>
</dbReference>
<evidence type="ECO:0000256" key="1">
    <source>
        <dbReference type="ARBA" id="ARBA00001579"/>
    </source>
</evidence>
<sequence>MSAAITGVGVPCPSKSSKTSVGHRHKRCASIIRMTVTEEKKKTYTLKKSEEAFNAAKELMPGGVNSPVRAFKSVGGQPVVVDSVKGSHMWDIDGNEYIDYVGSWGPAIIGHADDEVHFLFKLFCASIQIYLECLIRSHIHSQIEQIDNLQVLAALAETMKKGTSFGAPCLLENVLAEMVISAVPSIEMVRFVNSGTEACMGVLRLARAFTGREKIIKFEGCYHGHADPFLVKAGSGVATLGLPDSPGVPKASTSTTLTSPYNDISTVESLFEANKGEIAAVILEPIVGNAGFITPNPDFLNALRKITKDNGALLIFDEVMTGFRISYGGAQEYFGITPDLTTLGKIIGGGLPVGAYGGRKEIMEMVAPAGPMYQAGTLSGNPLAMTAGIHTLKRLKQPGNYEYLDKITGELIQGLVDGGKKAGHAICGGYINGMFGFFFTEGPVYNFDDAKKSDTAKFARFYRGMLEEGVYLAPSQFEAGFTSLAHTPEDIQKTIAAANKVFQTL</sequence>
<keyword evidence="8 11" id="KW-0663">Pyridoxal phosphate</keyword>
<dbReference type="EMBL" id="JAYDYQ010002534">
    <property type="protein sequence ID" value="KAK4484079.1"/>
    <property type="molecule type" value="Genomic_DNA"/>
</dbReference>
<dbReference type="InterPro" id="IPR015422">
    <property type="entry name" value="PyrdxlP-dep_Trfase_small"/>
</dbReference>
<dbReference type="InterPro" id="IPR004639">
    <property type="entry name" value="4pyrrol_synth_GluAld_NH2Trfase"/>
</dbReference>
<keyword evidence="10" id="KW-0627">Porphyrin biosynthesis</keyword>
<comment type="caution">
    <text evidence="13">The sequence shown here is derived from an EMBL/GenBank/DDBJ whole genome shotgun (WGS) entry which is preliminary data.</text>
</comment>
<evidence type="ECO:0000256" key="12">
    <source>
        <dbReference type="SAM" id="MobiDB-lite"/>
    </source>
</evidence>
<dbReference type="EC" id="5.4.3.8" evidence="7"/>
<comment type="similarity">
    <text evidence="5">Belongs to the class-III pyridoxal-phosphate-dependent aminotransferase family. HemL subfamily.</text>
</comment>
<keyword evidence="9" id="KW-0413">Isomerase</keyword>
<evidence type="ECO:0000313" key="13">
    <source>
        <dbReference type="EMBL" id="KAK4484079.1"/>
    </source>
</evidence>